<dbReference type="AlphaFoldDB" id="L7JYB1"/>
<reference evidence="1 2" key="1">
    <citation type="journal article" date="2012" name="PLoS Pathog.">
        <title>The genome of the obligate intracellular parasite Trachipleistophora hominis: new insights into microsporidian genome dynamics and reductive evolution.</title>
        <authorList>
            <person name="Heinz E."/>
            <person name="Williams T.A."/>
            <person name="Nakjang S."/>
            <person name="Noel C.J."/>
            <person name="Swan D.C."/>
            <person name="Goldberg A.V."/>
            <person name="Harris S.R."/>
            <person name="Weinmaier T."/>
            <person name="Markert S."/>
            <person name="Becher D."/>
            <person name="Bernhardt J."/>
            <person name="Dagan T."/>
            <person name="Hacker C."/>
            <person name="Lucocq J.M."/>
            <person name="Schweder T."/>
            <person name="Rattei T."/>
            <person name="Hall N."/>
            <person name="Hirt R.P."/>
            <person name="Embley T.M."/>
        </authorList>
    </citation>
    <scope>NUCLEOTIDE SEQUENCE [LARGE SCALE GENOMIC DNA]</scope>
</reference>
<name>L7JYB1_TRAHO</name>
<evidence type="ECO:0000313" key="1">
    <source>
        <dbReference type="EMBL" id="ELQ75712.1"/>
    </source>
</evidence>
<protein>
    <submittedName>
        <fullName evidence="1">Uncharacterized protein</fullName>
    </submittedName>
</protein>
<evidence type="ECO:0000313" key="2">
    <source>
        <dbReference type="Proteomes" id="UP000011185"/>
    </source>
</evidence>
<dbReference type="VEuPathDB" id="MicrosporidiaDB:THOM_1384"/>
<proteinExistence type="predicted"/>
<sequence length="59" mass="6818">MKIQYEEDSSTTIEINNPMNYELELGIALSESLHRNAILAPEVVQVKVAERLEKFLREN</sequence>
<dbReference type="InParanoid" id="L7JYB1"/>
<gene>
    <name evidence="1" type="ORF">THOM_1384</name>
</gene>
<dbReference type="EMBL" id="JH993935">
    <property type="protein sequence ID" value="ELQ75712.1"/>
    <property type="molecule type" value="Genomic_DNA"/>
</dbReference>
<dbReference type="HOGENOM" id="CLU_2962541_0_0_1"/>
<dbReference type="Proteomes" id="UP000011185">
    <property type="component" value="Unassembled WGS sequence"/>
</dbReference>
<keyword evidence="2" id="KW-1185">Reference proteome</keyword>
<organism evidence="1 2">
    <name type="scientific">Trachipleistophora hominis</name>
    <name type="common">Microsporidian parasite</name>
    <dbReference type="NCBI Taxonomy" id="72359"/>
    <lineage>
        <taxon>Eukaryota</taxon>
        <taxon>Fungi</taxon>
        <taxon>Fungi incertae sedis</taxon>
        <taxon>Microsporidia</taxon>
        <taxon>Pleistophoridae</taxon>
        <taxon>Trachipleistophora</taxon>
    </lineage>
</organism>
<accession>L7JYB1</accession>